<organism evidence="2 3">
    <name type="scientific">Paenibacillus sabuli</name>
    <dbReference type="NCBI Taxonomy" id="2772509"/>
    <lineage>
        <taxon>Bacteria</taxon>
        <taxon>Bacillati</taxon>
        <taxon>Bacillota</taxon>
        <taxon>Bacilli</taxon>
        <taxon>Bacillales</taxon>
        <taxon>Paenibacillaceae</taxon>
        <taxon>Paenibacillus</taxon>
    </lineage>
</organism>
<sequence>MGKVGSKQRRIRVLAGLFVALLVALTLGGNTIRSLAMPKVVTAVPTAGTLGVHYEGSATVHPAAALNLTNPAGWPVLEVLVSVGDAVRKGEPLVRYDDSDVQYQLADLQSARKKQQMAMDLLVYNLKMAHKEDDEPAKLSAAAALETAKLDLEDQQRHIQQLQEELERGRELLAPVDGRVLETGAALERAGSGGPDIRLADTSKGYRIRLAVPAELADTLSLGDPLDAIALTDDASRTFAGQIAAIEDATGASPEGAGGTSAGAGGADAGGDVGGNVGSAGLTGARLLTIELEDGEAGWRGGERVTVRIEGSAEEARLLVNKDAVHYDSEGAYVYTISTEQGPLGNAYYAVETRIETAGSNAYATAIRNGLFEQSEIIVDHTGLILDGTRVRY</sequence>
<protein>
    <recommendedName>
        <fullName evidence="4">HlyD family efflux transporter periplasmic adaptor subunit</fullName>
    </recommendedName>
</protein>
<dbReference type="PANTHER" id="PTHR30469">
    <property type="entry name" value="MULTIDRUG RESISTANCE PROTEIN MDTA"/>
    <property type="match status" value="1"/>
</dbReference>
<gene>
    <name evidence="2" type="ORF">IDH44_23000</name>
</gene>
<accession>A0A927BYH5</accession>
<keyword evidence="3" id="KW-1185">Reference proteome</keyword>
<name>A0A927BYH5_9BACL</name>
<dbReference type="Gene3D" id="2.40.420.20">
    <property type="match status" value="1"/>
</dbReference>
<evidence type="ECO:0000256" key="1">
    <source>
        <dbReference type="SAM" id="Coils"/>
    </source>
</evidence>
<dbReference type="Gene3D" id="2.40.50.100">
    <property type="match status" value="1"/>
</dbReference>
<evidence type="ECO:0008006" key="4">
    <source>
        <dbReference type="Google" id="ProtNLM"/>
    </source>
</evidence>
<dbReference type="GO" id="GO:1990281">
    <property type="term" value="C:efflux pump complex"/>
    <property type="evidence" value="ECO:0007669"/>
    <property type="project" value="TreeGrafter"/>
</dbReference>
<dbReference type="PANTHER" id="PTHR30469:SF15">
    <property type="entry name" value="HLYD FAMILY OF SECRETION PROTEINS"/>
    <property type="match status" value="1"/>
</dbReference>
<evidence type="ECO:0000313" key="2">
    <source>
        <dbReference type="EMBL" id="MBD2848075.1"/>
    </source>
</evidence>
<proteinExistence type="predicted"/>
<dbReference type="Gene3D" id="1.10.287.470">
    <property type="entry name" value="Helix hairpin bin"/>
    <property type="match status" value="1"/>
</dbReference>
<keyword evidence="1" id="KW-0175">Coiled coil</keyword>
<dbReference type="Gene3D" id="2.40.30.170">
    <property type="match status" value="1"/>
</dbReference>
<dbReference type="RefSeq" id="WP_190921178.1">
    <property type="nucleotide sequence ID" value="NZ_JACXIZ010000053.1"/>
</dbReference>
<dbReference type="Proteomes" id="UP000621560">
    <property type="component" value="Unassembled WGS sequence"/>
</dbReference>
<feature type="coiled-coil region" evidence="1">
    <location>
        <begin position="145"/>
        <end position="172"/>
    </location>
</feature>
<dbReference type="GO" id="GO:0015562">
    <property type="term" value="F:efflux transmembrane transporter activity"/>
    <property type="evidence" value="ECO:0007669"/>
    <property type="project" value="TreeGrafter"/>
</dbReference>
<comment type="caution">
    <text evidence="2">The sequence shown here is derived from an EMBL/GenBank/DDBJ whole genome shotgun (WGS) entry which is preliminary data.</text>
</comment>
<reference evidence="2" key="1">
    <citation type="submission" date="2020-09" db="EMBL/GenBank/DDBJ databases">
        <title>A novel bacterium of genus Paenibacillus, isolated from South China Sea.</title>
        <authorList>
            <person name="Huang H."/>
            <person name="Mo K."/>
            <person name="Hu Y."/>
        </authorList>
    </citation>
    <scope>NUCLEOTIDE SEQUENCE</scope>
    <source>
        <strain evidence="2">IB182496</strain>
    </source>
</reference>
<dbReference type="AlphaFoldDB" id="A0A927BYH5"/>
<evidence type="ECO:0000313" key="3">
    <source>
        <dbReference type="Proteomes" id="UP000621560"/>
    </source>
</evidence>
<dbReference type="EMBL" id="JACXIZ010000053">
    <property type="protein sequence ID" value="MBD2848075.1"/>
    <property type="molecule type" value="Genomic_DNA"/>
</dbReference>